<evidence type="ECO:0000256" key="5">
    <source>
        <dbReference type="ARBA" id="ARBA00022989"/>
    </source>
</evidence>
<feature type="transmembrane region" description="Helical" evidence="7">
    <location>
        <begin position="271"/>
        <end position="293"/>
    </location>
</feature>
<evidence type="ECO:0000259" key="8">
    <source>
        <dbReference type="Pfam" id="PF06808"/>
    </source>
</evidence>
<comment type="subunit">
    <text evidence="7">The complex comprises the extracytoplasmic solute receptor protein and the two transmembrane proteins.</text>
</comment>
<dbReference type="PANTHER" id="PTHR33362">
    <property type="entry name" value="SIALIC ACID TRAP TRANSPORTER PERMEASE PROTEIN SIAT-RELATED"/>
    <property type="match status" value="1"/>
</dbReference>
<name>A0A0P0F689_AZOBR</name>
<keyword evidence="10" id="KW-0614">Plasmid</keyword>
<dbReference type="GO" id="GO:0022857">
    <property type="term" value="F:transmembrane transporter activity"/>
    <property type="evidence" value="ECO:0007669"/>
    <property type="project" value="UniProtKB-UniRule"/>
</dbReference>
<feature type="transmembrane region" description="Helical" evidence="7">
    <location>
        <begin position="212"/>
        <end position="234"/>
    </location>
</feature>
<dbReference type="Proteomes" id="UP000298774">
    <property type="component" value="Plasmid p2"/>
</dbReference>
<dbReference type="EMBL" id="JAWXYC010000005">
    <property type="protein sequence ID" value="MDX5955308.1"/>
    <property type="molecule type" value="Genomic_DNA"/>
</dbReference>
<reference evidence="9 12" key="2">
    <citation type="submission" date="2023-11" db="EMBL/GenBank/DDBJ databases">
        <title>MicrobeMod: A computational toolkit for identifying prokaryotic methylation and restriction-modification with nanopore sequencing.</title>
        <authorList>
            <person name="Crits-Christoph A."/>
            <person name="Kang S.C."/>
            <person name="Lee H."/>
            <person name="Ostrov N."/>
        </authorList>
    </citation>
    <scope>NUCLEOTIDE SEQUENCE [LARGE SCALE GENOMIC DNA]</scope>
    <source>
        <strain evidence="9 12">ATCC 29145</strain>
    </source>
</reference>
<evidence type="ECO:0000256" key="6">
    <source>
        <dbReference type="ARBA" id="ARBA00023136"/>
    </source>
</evidence>
<comment type="subcellular location">
    <subcellularLocation>
        <location evidence="1 7">Cell inner membrane</location>
        <topology evidence="1 7">Multi-pass membrane protein</topology>
    </subcellularLocation>
</comment>
<feature type="transmembrane region" description="Helical" evidence="7">
    <location>
        <begin position="90"/>
        <end position="111"/>
    </location>
</feature>
<proteinExistence type="inferred from homology"/>
<keyword evidence="7" id="KW-0813">Transport</keyword>
<sequence>MTLLAVTFFALMAFGLPIAFAIGIAGFSFFATNDIIPMSIGVQQVASASQSFPLLAVPFFVLAGHMMNRTGITSRLINCSNVLVSWMSGGLAQVCIVLSTLMGGVSGSAVADAAMEARILGPSLIARGYSKGFTSATIAVGSLITATIPPSLGLILYGFVGNVSIGRLFLAGVIPGLLMMVGLMLTVWLISKRRGYRPEMAERPTLRAVGRAMADAKWALLFPVALLFAIRGGLFTPSEVGAFAVVYAAVVGFLLHKELTWAAVAEALQEAVVDTGLIMLIILFSGMVGYAIIFEQAPQTIAEAMTQLTTNPLLVVALILIFLFIAGLFVESTVLVLLLTPIFLPIVTPLGVDPVHFGILMMTIVTLGSMTPPVGVAMYTVCSLLDCPVEEYIVESLPFVGTVIALVAVLALWPGLVLFLPNMLM</sequence>
<dbReference type="InterPro" id="IPR010656">
    <property type="entry name" value="DctM"/>
</dbReference>
<dbReference type="GeneID" id="56450906"/>
<gene>
    <name evidence="10" type="ORF">D3868_23515</name>
    <name evidence="9" type="ORF">SIM66_29490</name>
</gene>
<dbReference type="PANTHER" id="PTHR33362:SF4">
    <property type="entry name" value="2,3-DIKETO-L-GULONATE TRAP TRANSPORTER LARGE PERMEASE PROTEIN YIAN"/>
    <property type="match status" value="1"/>
</dbReference>
<evidence type="ECO:0000313" key="10">
    <source>
        <dbReference type="EMBL" id="QCO12022.1"/>
    </source>
</evidence>
<feature type="transmembrane region" description="Helical" evidence="7">
    <location>
        <begin position="355"/>
        <end position="379"/>
    </location>
</feature>
<keyword evidence="3 7" id="KW-0997">Cell inner membrane</keyword>
<dbReference type="InterPro" id="IPR004681">
    <property type="entry name" value="TRAP_DctM"/>
</dbReference>
<dbReference type="NCBIfam" id="TIGR00786">
    <property type="entry name" value="dctM"/>
    <property type="match status" value="1"/>
</dbReference>
<evidence type="ECO:0000256" key="1">
    <source>
        <dbReference type="ARBA" id="ARBA00004429"/>
    </source>
</evidence>
<dbReference type="PIRSF" id="PIRSF006066">
    <property type="entry name" value="HI0050"/>
    <property type="match status" value="1"/>
</dbReference>
<keyword evidence="2" id="KW-1003">Cell membrane</keyword>
<dbReference type="Proteomes" id="UP001277471">
    <property type="component" value="Unassembled WGS sequence"/>
</dbReference>
<feature type="transmembrane region" description="Helical" evidence="7">
    <location>
        <begin position="132"/>
        <end position="157"/>
    </location>
</feature>
<evidence type="ECO:0000256" key="7">
    <source>
        <dbReference type="RuleBase" id="RU369079"/>
    </source>
</evidence>
<evidence type="ECO:0000256" key="2">
    <source>
        <dbReference type="ARBA" id="ARBA00022475"/>
    </source>
</evidence>
<keyword evidence="6 7" id="KW-0472">Membrane</keyword>
<evidence type="ECO:0000313" key="12">
    <source>
        <dbReference type="Proteomes" id="UP001277471"/>
    </source>
</evidence>
<evidence type="ECO:0000256" key="4">
    <source>
        <dbReference type="ARBA" id="ARBA00022692"/>
    </source>
</evidence>
<feature type="transmembrane region" description="Helical" evidence="7">
    <location>
        <begin position="313"/>
        <end position="343"/>
    </location>
</feature>
<dbReference type="RefSeq" id="WP_035680109.1">
    <property type="nucleotide sequence ID" value="NZ_CP012916.1"/>
</dbReference>
<dbReference type="AlphaFoldDB" id="A0A0P0F689"/>
<keyword evidence="12" id="KW-1185">Reference proteome</keyword>
<feature type="domain" description="TRAP C4-dicarboxylate transport system permease DctM subunit" evidence="8">
    <location>
        <begin position="6"/>
        <end position="415"/>
    </location>
</feature>
<comment type="caution">
    <text evidence="7">Lacks conserved residue(s) required for the propagation of feature annotation.</text>
</comment>
<evidence type="ECO:0000256" key="3">
    <source>
        <dbReference type="ARBA" id="ARBA00022519"/>
    </source>
</evidence>
<dbReference type="EMBL" id="CP032341">
    <property type="protein sequence ID" value="QCO12022.1"/>
    <property type="molecule type" value="Genomic_DNA"/>
</dbReference>
<evidence type="ECO:0000313" key="9">
    <source>
        <dbReference type="EMBL" id="MDX5955308.1"/>
    </source>
</evidence>
<keyword evidence="4 7" id="KW-0812">Transmembrane</keyword>
<comment type="similarity">
    <text evidence="7">Belongs to the TRAP transporter large permease family.</text>
</comment>
<reference evidence="10 11" key="1">
    <citation type="submission" date="2018-09" db="EMBL/GenBank/DDBJ databases">
        <title>Whole genome based analysis of evolution and adaptive divergence in Indian and Brazilian strains of Azospirillum brasilense.</title>
        <authorList>
            <person name="Singh C."/>
            <person name="Tripathi A.K."/>
        </authorList>
    </citation>
    <scope>NUCLEOTIDE SEQUENCE [LARGE SCALE GENOMIC DNA]</scope>
    <source>
        <strain evidence="10 11">MTCC4038</strain>
        <plasmid evidence="10 11">p2</plasmid>
    </source>
</reference>
<protein>
    <recommendedName>
        <fullName evidence="7">TRAP transporter large permease protein</fullName>
    </recommendedName>
</protein>
<feature type="transmembrane region" description="Helical" evidence="7">
    <location>
        <begin position="169"/>
        <end position="191"/>
    </location>
</feature>
<feature type="transmembrane region" description="Helical" evidence="7">
    <location>
        <begin position="399"/>
        <end position="420"/>
    </location>
</feature>
<dbReference type="Pfam" id="PF06808">
    <property type="entry name" value="DctM"/>
    <property type="match status" value="1"/>
</dbReference>
<accession>A0A0P0F689</accession>
<organism evidence="10 11">
    <name type="scientific">Azospirillum brasilense</name>
    <dbReference type="NCBI Taxonomy" id="192"/>
    <lineage>
        <taxon>Bacteria</taxon>
        <taxon>Pseudomonadati</taxon>
        <taxon>Pseudomonadota</taxon>
        <taxon>Alphaproteobacteria</taxon>
        <taxon>Rhodospirillales</taxon>
        <taxon>Azospirillaceae</taxon>
        <taxon>Azospirillum</taxon>
    </lineage>
</organism>
<comment type="function">
    <text evidence="7">Part of the tripartite ATP-independent periplasmic (TRAP) transport system.</text>
</comment>
<evidence type="ECO:0000313" key="11">
    <source>
        <dbReference type="Proteomes" id="UP000298774"/>
    </source>
</evidence>
<dbReference type="GO" id="GO:0005886">
    <property type="term" value="C:plasma membrane"/>
    <property type="evidence" value="ECO:0007669"/>
    <property type="project" value="UniProtKB-SubCell"/>
</dbReference>
<keyword evidence="5 7" id="KW-1133">Transmembrane helix</keyword>
<feature type="transmembrane region" description="Helical" evidence="7">
    <location>
        <begin position="240"/>
        <end position="259"/>
    </location>
</feature>
<dbReference type="KEGG" id="abf:AMK58_24380"/>
<geneLocation type="plasmid" evidence="10 11">
    <name>p2</name>
</geneLocation>